<dbReference type="RefSeq" id="WP_209946009.1">
    <property type="nucleotide sequence ID" value="NZ_JAFICZ010000001.1"/>
</dbReference>
<gene>
    <name evidence="2" type="ORF">JOH49_009591</name>
</gene>
<organism evidence="2 3">
    <name type="scientific">Bradyrhizobium elkanii</name>
    <dbReference type="NCBI Taxonomy" id="29448"/>
    <lineage>
        <taxon>Bacteria</taxon>
        <taxon>Pseudomonadati</taxon>
        <taxon>Pseudomonadota</taxon>
        <taxon>Alphaproteobacteria</taxon>
        <taxon>Hyphomicrobiales</taxon>
        <taxon>Nitrobacteraceae</taxon>
        <taxon>Bradyrhizobium</taxon>
    </lineage>
</organism>
<reference evidence="2" key="1">
    <citation type="submission" date="2021-02" db="EMBL/GenBank/DDBJ databases">
        <title>Genomic Encyclopedia of Type Strains, Phase IV (KMG-V): Genome sequencing to study the core and pangenomes of soil and plant-associated prokaryotes.</title>
        <authorList>
            <person name="Whitman W."/>
        </authorList>
    </citation>
    <scope>NUCLEOTIDE SEQUENCE</scope>
    <source>
        <strain evidence="2">USDA 406</strain>
    </source>
</reference>
<evidence type="ECO:0000313" key="3">
    <source>
        <dbReference type="Proteomes" id="UP000673383"/>
    </source>
</evidence>
<feature type="compositionally biased region" description="Basic and acidic residues" evidence="1">
    <location>
        <begin position="77"/>
        <end position="91"/>
    </location>
</feature>
<protein>
    <submittedName>
        <fullName evidence="2">Uncharacterized protein</fullName>
    </submittedName>
</protein>
<dbReference type="Proteomes" id="UP000673383">
    <property type="component" value="Unassembled WGS sequence"/>
</dbReference>
<sequence>MRPRTVLLLWRWIGPKIEFNCTLYLDDALWMAAVLEESISQRLGAADKETTKGAPAFAGNPIAGPISANENNPWGETRTRLDGRVMPRMME</sequence>
<evidence type="ECO:0000256" key="1">
    <source>
        <dbReference type="SAM" id="MobiDB-lite"/>
    </source>
</evidence>
<accession>A0A8I1YPA1</accession>
<comment type="caution">
    <text evidence="2">The sequence shown here is derived from an EMBL/GenBank/DDBJ whole genome shotgun (WGS) entry which is preliminary data.</text>
</comment>
<evidence type="ECO:0000313" key="2">
    <source>
        <dbReference type="EMBL" id="MBP1299838.1"/>
    </source>
</evidence>
<dbReference type="EMBL" id="JAFICZ010000001">
    <property type="protein sequence ID" value="MBP1299838.1"/>
    <property type="molecule type" value="Genomic_DNA"/>
</dbReference>
<proteinExistence type="predicted"/>
<feature type="region of interest" description="Disordered" evidence="1">
    <location>
        <begin position="51"/>
        <end position="91"/>
    </location>
</feature>
<name>A0A8I1YPA1_BRAEL</name>
<dbReference type="AlphaFoldDB" id="A0A8I1YPA1"/>